<evidence type="ECO:0000313" key="3">
    <source>
        <dbReference type="Proteomes" id="UP000314294"/>
    </source>
</evidence>
<gene>
    <name evidence="2" type="ORF">EYF80_008084</name>
</gene>
<proteinExistence type="predicted"/>
<evidence type="ECO:0000256" key="1">
    <source>
        <dbReference type="SAM" id="MobiDB-lite"/>
    </source>
</evidence>
<sequence length="246" mass="25999">MCEPLESRELPEGKGSLGDGERQRGTPPKLEHEPVGESRSLGGWGAEPCSTKSPRSTSSPFSEPASEPCGAKGSGEPGGRSGAQTAAPSASLWFSSSCQIMELESGTFSASGIPEPDIDSSDLSENALPLAEVHRASRGMLRYLGGGKLRSLPKVSRRHKEGEGTDEDPDLLSSPGTHFISGQQLNLTRGLGHPLTSDLQLKWFPPERSSLSSPTSDPRLTVSPSRKWGQELAESGDVSRGRATHG</sequence>
<feature type="region of interest" description="Disordered" evidence="1">
    <location>
        <begin position="1"/>
        <end position="88"/>
    </location>
</feature>
<accession>A0A4Z2IVV1</accession>
<feature type="compositionally biased region" description="Polar residues" evidence="1">
    <location>
        <begin position="174"/>
        <end position="184"/>
    </location>
</feature>
<reference evidence="2 3" key="1">
    <citation type="submission" date="2019-03" db="EMBL/GenBank/DDBJ databases">
        <title>First draft genome of Liparis tanakae, snailfish: a comprehensive survey of snailfish specific genes.</title>
        <authorList>
            <person name="Kim W."/>
            <person name="Song I."/>
            <person name="Jeong J.-H."/>
            <person name="Kim D."/>
            <person name="Kim S."/>
            <person name="Ryu S."/>
            <person name="Song J.Y."/>
            <person name="Lee S.K."/>
        </authorList>
    </citation>
    <scope>NUCLEOTIDE SEQUENCE [LARGE SCALE GENOMIC DNA]</scope>
    <source>
        <tissue evidence="2">Muscle</tissue>
    </source>
</reference>
<dbReference type="AlphaFoldDB" id="A0A4Z2IVV1"/>
<name>A0A4Z2IVV1_9TELE</name>
<evidence type="ECO:0000313" key="2">
    <source>
        <dbReference type="EMBL" id="TNN81638.1"/>
    </source>
</evidence>
<feature type="region of interest" description="Disordered" evidence="1">
    <location>
        <begin position="147"/>
        <end position="184"/>
    </location>
</feature>
<feature type="compositionally biased region" description="Polar residues" evidence="1">
    <location>
        <begin position="50"/>
        <end position="61"/>
    </location>
</feature>
<keyword evidence="3" id="KW-1185">Reference proteome</keyword>
<feature type="compositionally biased region" description="Gly residues" evidence="1">
    <location>
        <begin position="72"/>
        <end position="81"/>
    </location>
</feature>
<dbReference type="OrthoDB" id="8657369at2759"/>
<feature type="compositionally biased region" description="Basic and acidic residues" evidence="1">
    <location>
        <begin position="19"/>
        <end position="36"/>
    </location>
</feature>
<dbReference type="EMBL" id="SRLO01000045">
    <property type="protein sequence ID" value="TNN81638.1"/>
    <property type="molecule type" value="Genomic_DNA"/>
</dbReference>
<comment type="caution">
    <text evidence="2">The sequence shown here is derived from an EMBL/GenBank/DDBJ whole genome shotgun (WGS) entry which is preliminary data.</text>
</comment>
<feature type="compositionally biased region" description="Polar residues" evidence="1">
    <location>
        <begin position="209"/>
        <end position="224"/>
    </location>
</feature>
<protein>
    <submittedName>
        <fullName evidence="2">Uncharacterized protein</fullName>
    </submittedName>
</protein>
<organism evidence="2 3">
    <name type="scientific">Liparis tanakae</name>
    <name type="common">Tanaka's snailfish</name>
    <dbReference type="NCBI Taxonomy" id="230148"/>
    <lineage>
        <taxon>Eukaryota</taxon>
        <taxon>Metazoa</taxon>
        <taxon>Chordata</taxon>
        <taxon>Craniata</taxon>
        <taxon>Vertebrata</taxon>
        <taxon>Euteleostomi</taxon>
        <taxon>Actinopterygii</taxon>
        <taxon>Neopterygii</taxon>
        <taxon>Teleostei</taxon>
        <taxon>Neoteleostei</taxon>
        <taxon>Acanthomorphata</taxon>
        <taxon>Eupercaria</taxon>
        <taxon>Perciformes</taxon>
        <taxon>Cottioidei</taxon>
        <taxon>Cottales</taxon>
        <taxon>Liparidae</taxon>
        <taxon>Liparis</taxon>
    </lineage>
</organism>
<feature type="compositionally biased region" description="Basic and acidic residues" evidence="1">
    <location>
        <begin position="1"/>
        <end position="12"/>
    </location>
</feature>
<feature type="region of interest" description="Disordered" evidence="1">
    <location>
        <begin position="205"/>
        <end position="246"/>
    </location>
</feature>
<dbReference type="Proteomes" id="UP000314294">
    <property type="component" value="Unassembled WGS sequence"/>
</dbReference>